<evidence type="ECO:0000259" key="1">
    <source>
        <dbReference type="PROSITE" id="PS50208"/>
    </source>
</evidence>
<proteinExistence type="predicted"/>
<evidence type="ECO:0000313" key="3">
    <source>
        <dbReference type="Proteomes" id="UP000694422"/>
    </source>
</evidence>
<dbReference type="InterPro" id="IPR029030">
    <property type="entry name" value="Caspase-like_dom_sf"/>
</dbReference>
<name>A0A8C9PPU6_SPEDA</name>
<dbReference type="GO" id="GO:0006508">
    <property type="term" value="P:proteolysis"/>
    <property type="evidence" value="ECO:0007669"/>
    <property type="project" value="InterPro"/>
</dbReference>
<dbReference type="SUPFAM" id="SSF52129">
    <property type="entry name" value="Caspase-like"/>
    <property type="match status" value="1"/>
</dbReference>
<dbReference type="PROSITE" id="PS50208">
    <property type="entry name" value="CASPASE_P20"/>
    <property type="match status" value="1"/>
</dbReference>
<organism evidence="2 3">
    <name type="scientific">Spermophilus dauricus</name>
    <name type="common">Daurian ground squirrel</name>
    <dbReference type="NCBI Taxonomy" id="99837"/>
    <lineage>
        <taxon>Eukaryota</taxon>
        <taxon>Metazoa</taxon>
        <taxon>Chordata</taxon>
        <taxon>Craniata</taxon>
        <taxon>Vertebrata</taxon>
        <taxon>Euteleostomi</taxon>
        <taxon>Mammalia</taxon>
        <taxon>Eutheria</taxon>
        <taxon>Euarchontoglires</taxon>
        <taxon>Glires</taxon>
        <taxon>Rodentia</taxon>
        <taxon>Sciuromorpha</taxon>
        <taxon>Sciuridae</taxon>
        <taxon>Xerinae</taxon>
        <taxon>Marmotini</taxon>
        <taxon>Spermophilus</taxon>
    </lineage>
</organism>
<sequence length="77" mass="8906">TGWGSGIRSGEGSGHVSHFISADVHSGDEMFDPSEKYKMDHKRRGLALIFNHERFYWQLMLPERRGTSADRENLTRR</sequence>
<dbReference type="Ensembl" id="ENSSDAT00000011807.1">
    <property type="protein sequence ID" value="ENSSDAP00000010399.1"/>
    <property type="gene ID" value="ENSSDAG00000009461.1"/>
</dbReference>
<accession>A0A8C9PPU6</accession>
<dbReference type="Proteomes" id="UP000694422">
    <property type="component" value="Unplaced"/>
</dbReference>
<dbReference type="InterPro" id="IPR001309">
    <property type="entry name" value="Pept_C14_p20"/>
</dbReference>
<dbReference type="AlphaFoldDB" id="A0A8C9PPU6"/>
<keyword evidence="3" id="KW-1185">Reference proteome</keyword>
<dbReference type="GO" id="GO:0004197">
    <property type="term" value="F:cysteine-type endopeptidase activity"/>
    <property type="evidence" value="ECO:0007669"/>
    <property type="project" value="InterPro"/>
</dbReference>
<dbReference type="PRINTS" id="PR00376">
    <property type="entry name" value="IL1BCENZYME"/>
</dbReference>
<reference evidence="2" key="2">
    <citation type="submission" date="2025-09" db="UniProtKB">
        <authorList>
            <consortium name="Ensembl"/>
        </authorList>
    </citation>
    <scope>IDENTIFICATION</scope>
</reference>
<feature type="domain" description="Caspase family p20" evidence="1">
    <location>
        <begin position="43"/>
        <end position="77"/>
    </location>
</feature>
<protein>
    <recommendedName>
        <fullName evidence="1">Caspase family p20 domain-containing protein</fullName>
    </recommendedName>
</protein>
<evidence type="ECO:0000313" key="2">
    <source>
        <dbReference type="Ensembl" id="ENSSDAP00000010399.1"/>
    </source>
</evidence>
<reference evidence="2" key="1">
    <citation type="submission" date="2025-08" db="UniProtKB">
        <authorList>
            <consortium name="Ensembl"/>
        </authorList>
    </citation>
    <scope>IDENTIFICATION</scope>
</reference>
<dbReference type="InterPro" id="IPR015917">
    <property type="entry name" value="Pept_C14A"/>
</dbReference>
<dbReference type="Gene3D" id="3.40.50.1460">
    <property type="match status" value="1"/>
</dbReference>